<dbReference type="FunFam" id="3.40.50.300:FF:000720">
    <property type="entry name" value="Guanine nucleotide-binding protein G(k) subunit alpha"/>
    <property type="match status" value="1"/>
</dbReference>
<accession>A0A7S2P5M5</accession>
<feature type="binding site" evidence="5">
    <location>
        <begin position="130"/>
        <end position="134"/>
    </location>
    <ligand>
        <name>GTP</name>
        <dbReference type="ChEBI" id="CHEBI:37565"/>
    </ligand>
</feature>
<dbReference type="GO" id="GO:0005834">
    <property type="term" value="C:heterotrimeric G-protein complex"/>
    <property type="evidence" value="ECO:0007669"/>
    <property type="project" value="TreeGrafter"/>
</dbReference>
<keyword evidence="3 5" id="KW-0342">GTP-binding</keyword>
<reference evidence="7" key="1">
    <citation type="submission" date="2021-01" db="EMBL/GenBank/DDBJ databases">
        <authorList>
            <person name="Corre E."/>
            <person name="Pelletier E."/>
            <person name="Niang G."/>
            <person name="Scheremetjew M."/>
            <person name="Finn R."/>
            <person name="Kale V."/>
            <person name="Holt S."/>
            <person name="Cochrane G."/>
            <person name="Meng A."/>
            <person name="Brown T."/>
            <person name="Cohen L."/>
        </authorList>
    </citation>
    <scope>NUCLEOTIDE SEQUENCE</scope>
    <source>
        <strain evidence="7">CCMP1258.1</strain>
    </source>
</reference>
<sequence length="296" mass="34181">MKVLCDAAERFKYGLGDEDTKTAKWLQDEDVQYGDTAITAAQAKAIQKLFKSEAIQNAYARRDEFWILDACDYYVEHVPRFAAQDYAPDERDMVMCRIRTTGRVLDAKLKVKSQERGEGDPEFITYEIIDVGGQRNERKKWVQMLSNVKAIIFLVNLAGYNQVLYENKEINRMFEALEVFGKITGWRDESKTSTGAKNALRGGDLFKHLPIYLLLNKKDIFEKMIYKVGLDKTFPEYRGGSKSDEAIDFIKEQFQKRCPPGKNIMMLDITGVSRHDVRTAFREIEKDLLKNHRSTS</sequence>
<dbReference type="PROSITE" id="PS51882">
    <property type="entry name" value="G_ALPHA"/>
    <property type="match status" value="1"/>
</dbReference>
<dbReference type="GO" id="GO:0005737">
    <property type="term" value="C:cytoplasm"/>
    <property type="evidence" value="ECO:0007669"/>
    <property type="project" value="TreeGrafter"/>
</dbReference>
<dbReference type="SUPFAM" id="SSF52540">
    <property type="entry name" value="P-loop containing nucleoside triphosphate hydrolases"/>
    <property type="match status" value="1"/>
</dbReference>
<dbReference type="GO" id="GO:0003924">
    <property type="term" value="F:GTPase activity"/>
    <property type="evidence" value="ECO:0007669"/>
    <property type="project" value="InterPro"/>
</dbReference>
<keyword evidence="1 6" id="KW-0479">Metal-binding</keyword>
<dbReference type="EMBL" id="HBHA01000586">
    <property type="protein sequence ID" value="CAD9577314.1"/>
    <property type="molecule type" value="Transcribed_RNA"/>
</dbReference>
<dbReference type="GO" id="GO:0046872">
    <property type="term" value="F:metal ion binding"/>
    <property type="evidence" value="ECO:0007669"/>
    <property type="project" value="UniProtKB-KW"/>
</dbReference>
<name>A0A7S2P5M5_BIGNA</name>
<evidence type="ECO:0000256" key="4">
    <source>
        <dbReference type="ARBA" id="ARBA00023224"/>
    </source>
</evidence>
<dbReference type="GO" id="GO:0007188">
    <property type="term" value="P:adenylate cyclase-modulating G protein-coupled receptor signaling pathway"/>
    <property type="evidence" value="ECO:0007669"/>
    <property type="project" value="TreeGrafter"/>
</dbReference>
<keyword evidence="6" id="KW-0460">Magnesium</keyword>
<dbReference type="PRINTS" id="PR00318">
    <property type="entry name" value="GPROTEINA"/>
</dbReference>
<dbReference type="InterPro" id="IPR011025">
    <property type="entry name" value="GproteinA_insert"/>
</dbReference>
<evidence type="ECO:0000256" key="3">
    <source>
        <dbReference type="ARBA" id="ARBA00023134"/>
    </source>
</evidence>
<protein>
    <submittedName>
        <fullName evidence="7">Uncharacterized protein</fullName>
    </submittedName>
</protein>
<dbReference type="InterPro" id="IPR027417">
    <property type="entry name" value="P-loop_NTPase"/>
</dbReference>
<evidence type="ECO:0000256" key="5">
    <source>
        <dbReference type="PIRSR" id="PIRSR601019-1"/>
    </source>
</evidence>
<dbReference type="SUPFAM" id="SSF47895">
    <property type="entry name" value="Transducin (alpha subunit), insertion domain"/>
    <property type="match status" value="1"/>
</dbReference>
<dbReference type="SMART" id="SM00275">
    <property type="entry name" value="G_alpha"/>
    <property type="match status" value="1"/>
</dbReference>
<dbReference type="PANTHER" id="PTHR10218:SF302">
    <property type="entry name" value="GUANINE NUCLEOTIDE-BINDING PROTEIN ALPHA-5 SUBUNIT"/>
    <property type="match status" value="1"/>
</dbReference>
<dbReference type="Pfam" id="PF00503">
    <property type="entry name" value="G-alpha"/>
    <property type="match status" value="1"/>
</dbReference>
<dbReference type="GO" id="GO:0001664">
    <property type="term" value="F:G protein-coupled receptor binding"/>
    <property type="evidence" value="ECO:0007669"/>
    <property type="project" value="TreeGrafter"/>
</dbReference>
<organism evidence="7">
    <name type="scientific">Bigelowiella natans</name>
    <name type="common">Pedinomonas minutissima</name>
    <name type="synonym">Chlorarachnion sp. (strain CCMP621)</name>
    <dbReference type="NCBI Taxonomy" id="227086"/>
    <lineage>
        <taxon>Eukaryota</taxon>
        <taxon>Sar</taxon>
        <taxon>Rhizaria</taxon>
        <taxon>Cercozoa</taxon>
        <taxon>Chlorarachniophyceae</taxon>
        <taxon>Bigelowiella</taxon>
    </lineage>
</organism>
<dbReference type="GO" id="GO:0031683">
    <property type="term" value="F:G-protein beta/gamma-subunit complex binding"/>
    <property type="evidence" value="ECO:0007669"/>
    <property type="project" value="InterPro"/>
</dbReference>
<dbReference type="Gene3D" id="3.40.50.300">
    <property type="entry name" value="P-loop containing nucleotide triphosphate hydrolases"/>
    <property type="match status" value="1"/>
</dbReference>
<evidence type="ECO:0000313" key="7">
    <source>
        <dbReference type="EMBL" id="CAD9577314.1"/>
    </source>
</evidence>
<evidence type="ECO:0000256" key="6">
    <source>
        <dbReference type="PIRSR" id="PIRSR601019-2"/>
    </source>
</evidence>
<keyword evidence="4" id="KW-0807">Transducer</keyword>
<evidence type="ECO:0000256" key="1">
    <source>
        <dbReference type="ARBA" id="ARBA00022723"/>
    </source>
</evidence>
<feature type="binding site" evidence="5">
    <location>
        <begin position="216"/>
        <end position="219"/>
    </location>
    <ligand>
        <name>GTP</name>
        <dbReference type="ChEBI" id="CHEBI:37565"/>
    </ligand>
</feature>
<dbReference type="GO" id="GO:0005525">
    <property type="term" value="F:GTP binding"/>
    <property type="evidence" value="ECO:0007669"/>
    <property type="project" value="UniProtKB-KW"/>
</dbReference>
<keyword evidence="2 5" id="KW-0547">Nucleotide-binding</keyword>
<dbReference type="PANTHER" id="PTHR10218">
    <property type="entry name" value="GTP-BINDING PROTEIN ALPHA SUBUNIT"/>
    <property type="match status" value="1"/>
</dbReference>
<feature type="binding site" evidence="6">
    <location>
        <position position="100"/>
    </location>
    <ligand>
        <name>Mg(2+)</name>
        <dbReference type="ChEBI" id="CHEBI:18420"/>
    </ligand>
</feature>
<proteinExistence type="predicted"/>
<dbReference type="InterPro" id="IPR001019">
    <property type="entry name" value="Gprotein_alpha_su"/>
</dbReference>
<gene>
    <name evidence="7" type="ORF">BIGN1055_LOCUS383</name>
</gene>
<dbReference type="AlphaFoldDB" id="A0A7S2P5M5"/>
<dbReference type="Gene3D" id="1.10.400.10">
    <property type="entry name" value="GI Alpha 1, domain 2-like"/>
    <property type="match status" value="1"/>
</dbReference>
<evidence type="ECO:0000256" key="2">
    <source>
        <dbReference type="ARBA" id="ARBA00022741"/>
    </source>
</evidence>